<name>A0A126R3Q2_METOL</name>
<proteinExistence type="predicted"/>
<dbReference type="AlphaFoldDB" id="A0A126R3Q2"/>
<gene>
    <name evidence="3" type="ORF">YLM1_1730</name>
</gene>
<dbReference type="RefSeq" id="WP_067148609.1">
    <property type="nucleotide sequence ID" value="NZ_CP014265.1"/>
</dbReference>
<keyword evidence="2" id="KW-0812">Transmembrane</keyword>
<evidence type="ECO:0000313" key="3">
    <source>
        <dbReference type="EMBL" id="AMK16285.1"/>
    </source>
</evidence>
<keyword evidence="4" id="KW-1185">Reference proteome</keyword>
<accession>A0A126R3Q2</accession>
<feature type="compositionally biased region" description="Low complexity" evidence="1">
    <location>
        <begin position="47"/>
        <end position="62"/>
    </location>
</feature>
<reference evidence="3 4" key="1">
    <citation type="journal article" date="2016" name="Genome Announc.">
        <title>Draft Genome Sequence of the Rumen Methanogen Methanobrevibacter olleyae YLM1.</title>
        <authorList>
            <person name="Kelly W.J."/>
            <person name="Li D."/>
            <person name="Lambie S.C."/>
            <person name="Cox F."/>
            <person name="Attwood G.T."/>
            <person name="Altermann E."/>
            <person name="Leahy S.C."/>
        </authorList>
    </citation>
    <scope>NUCLEOTIDE SEQUENCE [LARGE SCALE GENOMIC DNA]</scope>
    <source>
        <strain evidence="3 4">YLM1</strain>
    </source>
</reference>
<evidence type="ECO:0000256" key="1">
    <source>
        <dbReference type="SAM" id="MobiDB-lite"/>
    </source>
</evidence>
<reference evidence="4" key="2">
    <citation type="submission" date="2016-02" db="EMBL/GenBank/DDBJ databases">
        <title>The draft genome sequence of the rumen methanogen Methanobrevibacter olleyae YLM1.</title>
        <authorList>
            <consortium name="New Zealand Agricultural Greenhouse Gas Research Centre/Pastoral Greenhouse Gas Research Consortium"/>
            <person name="Kelly W.J."/>
            <person name="Li D."/>
            <person name="Lambie S.C."/>
            <person name="Attwood G.T."/>
            <person name="Altermann E."/>
            <person name="Leahy S.C."/>
        </authorList>
    </citation>
    <scope>NUCLEOTIDE SEQUENCE [LARGE SCALE GENOMIC DNA]</scope>
    <source>
        <strain evidence="4">YLM1</strain>
    </source>
</reference>
<sequence>MSFIDDWKEWSTTKKVLSIVAVCCIGIIVAGALIGGFSPDKNTSTITNNANDVTSNDDSNTSDADKVFTEGTYKVGSDLPAGEYKFTQTSEFGGYVERSSDSSMKLESIISNEATSEKGATVYVTVKEGEYLKIQGGELVEA</sequence>
<feature type="region of interest" description="Disordered" evidence="1">
    <location>
        <begin position="44"/>
        <end position="63"/>
    </location>
</feature>
<dbReference type="EMBL" id="CP014265">
    <property type="protein sequence ID" value="AMK16285.1"/>
    <property type="molecule type" value="Genomic_DNA"/>
</dbReference>
<feature type="transmembrane region" description="Helical" evidence="2">
    <location>
        <begin position="16"/>
        <end position="37"/>
    </location>
</feature>
<protein>
    <submittedName>
        <fullName evidence="3">Uncharacterized protein</fullName>
    </submittedName>
</protein>
<organism evidence="3 4">
    <name type="scientific">Methanobrevibacter olleyae</name>
    <dbReference type="NCBI Taxonomy" id="294671"/>
    <lineage>
        <taxon>Archaea</taxon>
        <taxon>Methanobacteriati</taxon>
        <taxon>Methanobacteriota</taxon>
        <taxon>Methanomada group</taxon>
        <taxon>Methanobacteria</taxon>
        <taxon>Methanobacteriales</taxon>
        <taxon>Methanobacteriaceae</taxon>
        <taxon>Methanobrevibacter</taxon>
    </lineage>
</organism>
<dbReference type="KEGG" id="mol:YLM1_1730"/>
<dbReference type="GeneID" id="28490044"/>
<evidence type="ECO:0000256" key="2">
    <source>
        <dbReference type="SAM" id="Phobius"/>
    </source>
</evidence>
<dbReference type="PATRIC" id="fig|294671.3.peg.1797"/>
<evidence type="ECO:0000313" key="4">
    <source>
        <dbReference type="Proteomes" id="UP000066376"/>
    </source>
</evidence>
<dbReference type="Proteomes" id="UP000066376">
    <property type="component" value="Chromosome"/>
</dbReference>
<keyword evidence="2" id="KW-0472">Membrane</keyword>
<keyword evidence="2" id="KW-1133">Transmembrane helix</keyword>